<dbReference type="EMBL" id="JAVLVT010000006">
    <property type="protein sequence ID" value="MDS1271556.1"/>
    <property type="molecule type" value="Genomic_DNA"/>
</dbReference>
<proteinExistence type="predicted"/>
<dbReference type="RefSeq" id="WP_310913107.1">
    <property type="nucleotide sequence ID" value="NZ_JAVLVT010000006.1"/>
</dbReference>
<feature type="region of interest" description="Disordered" evidence="2">
    <location>
        <begin position="553"/>
        <end position="586"/>
    </location>
</feature>
<gene>
    <name evidence="3" type="ORF">RIF23_14750</name>
</gene>
<comment type="caution">
    <text evidence="3">The sequence shown here is derived from an EMBL/GenBank/DDBJ whole genome shotgun (WGS) entry which is preliminary data.</text>
</comment>
<accession>A0ABU2H8C4</accession>
<dbReference type="Proteomes" id="UP001250214">
    <property type="component" value="Unassembled WGS sequence"/>
</dbReference>
<sequence>MSTTTAAPGRPQSTKTTKDKKRRQRWSHQQGPALGAVNAASAALAVASVGTLPEVGLDWWWPAAAGAVGATASVTRSATSGQPWGARIFRGARWVGYTGWTAATLATGGPWDLTTLGILAGGTTAAAVLQPVFRSYEIAAQDRQQAEDRIRTRRGLAGAWEARINRICKFAKPGVRVTDIAEWNMPDPHSTEPDATRQTGMSIVVELPAGGGSWKTLAAKSEELASDADLPDGCGIEVASHGSRRRVVLFVSQVDALAEDIPAGDDYSPLSIYDDMPVGMYRTGDYAHINLKWSAAALIGATGSGKSAHLSLVMRQLLRCTDTIVMGIDFNGGKAFKPFLQPWLDGRTSKPAIDWVATTEKEAKKMLDFLLRANEVRSHRYSDLMAQVNDDKVPSTPAIPHVTVITDETADLPMSVKNKLVELSNRSRGASIRPLTCALRAVSEGGQQVPKPLLAQASVRTAMRVNEDDELRRLFGYVRGLPKADEMPEPGYGLIQPHPSTPPRIFRGFLVKPSDSDDVAVATDERRPVLDEATINAGRDDYTKRWQRAHEAGWLGTKPPAAPRNEPRPPQPPPVEETAERPLSLRLDEIDLKGAAQKARQRRQELEEKNRETGIDRCEIDVAFDELTADLEPAHGSGTVPRILEIALEQATDRGVHTKVLENATGLPATQIRDLLEQIGLTPADPFRMHPGADAAKNRGYLRSALDRVAAEIHLGDTQVPPEVRDAL</sequence>
<dbReference type="InterPro" id="IPR027417">
    <property type="entry name" value="P-loop_NTPase"/>
</dbReference>
<dbReference type="Gene3D" id="3.40.50.300">
    <property type="entry name" value="P-loop containing nucleotide triphosphate hydrolases"/>
    <property type="match status" value="1"/>
</dbReference>
<evidence type="ECO:0000313" key="3">
    <source>
        <dbReference type="EMBL" id="MDS1271556.1"/>
    </source>
</evidence>
<evidence type="ECO:0000313" key="4">
    <source>
        <dbReference type="Proteomes" id="UP001250214"/>
    </source>
</evidence>
<protein>
    <recommendedName>
        <fullName evidence="5">FtsK domain-containing protein</fullName>
    </recommendedName>
</protein>
<evidence type="ECO:0008006" key="5">
    <source>
        <dbReference type="Google" id="ProtNLM"/>
    </source>
</evidence>
<reference evidence="4" key="1">
    <citation type="submission" date="2023-07" db="EMBL/GenBank/DDBJ databases">
        <title>Novel species in the genus Lipingzhangella isolated from Sambhar Salt Lake.</title>
        <authorList>
            <person name="Jiya N."/>
            <person name="Kajale S."/>
            <person name="Sharma A."/>
        </authorList>
    </citation>
    <scope>NUCLEOTIDE SEQUENCE [LARGE SCALE GENOMIC DNA]</scope>
    <source>
        <strain evidence="4">LS1_29</strain>
    </source>
</reference>
<feature type="coiled-coil region" evidence="1">
    <location>
        <begin position="589"/>
        <end position="616"/>
    </location>
</feature>
<evidence type="ECO:0000256" key="1">
    <source>
        <dbReference type="SAM" id="Coils"/>
    </source>
</evidence>
<feature type="region of interest" description="Disordered" evidence="2">
    <location>
        <begin position="1"/>
        <end position="32"/>
    </location>
</feature>
<keyword evidence="1" id="KW-0175">Coiled coil</keyword>
<keyword evidence="4" id="KW-1185">Reference proteome</keyword>
<evidence type="ECO:0000256" key="2">
    <source>
        <dbReference type="SAM" id="MobiDB-lite"/>
    </source>
</evidence>
<name>A0ABU2H8C4_9ACTN</name>
<organism evidence="3 4">
    <name type="scientific">Lipingzhangella rawalii</name>
    <dbReference type="NCBI Taxonomy" id="2055835"/>
    <lineage>
        <taxon>Bacteria</taxon>
        <taxon>Bacillati</taxon>
        <taxon>Actinomycetota</taxon>
        <taxon>Actinomycetes</taxon>
        <taxon>Streptosporangiales</taxon>
        <taxon>Nocardiopsidaceae</taxon>
        <taxon>Lipingzhangella</taxon>
    </lineage>
</organism>
<dbReference type="SUPFAM" id="SSF52540">
    <property type="entry name" value="P-loop containing nucleoside triphosphate hydrolases"/>
    <property type="match status" value="1"/>
</dbReference>